<dbReference type="EMBL" id="CM047585">
    <property type="protein sequence ID" value="KAI9910864.1"/>
    <property type="molecule type" value="Genomic_DNA"/>
</dbReference>
<gene>
    <name evidence="1" type="ORF">PsorP6_009984</name>
</gene>
<name>A0ACC0VYC6_9STRA</name>
<organism evidence="1 2">
    <name type="scientific">Peronosclerospora sorghi</name>
    <dbReference type="NCBI Taxonomy" id="230839"/>
    <lineage>
        <taxon>Eukaryota</taxon>
        <taxon>Sar</taxon>
        <taxon>Stramenopiles</taxon>
        <taxon>Oomycota</taxon>
        <taxon>Peronosporomycetes</taxon>
        <taxon>Peronosporales</taxon>
        <taxon>Peronosporaceae</taxon>
        <taxon>Peronosclerospora</taxon>
    </lineage>
</organism>
<keyword evidence="2" id="KW-1185">Reference proteome</keyword>
<accession>A0ACC0VYC6</accession>
<proteinExistence type="predicted"/>
<evidence type="ECO:0000313" key="1">
    <source>
        <dbReference type="EMBL" id="KAI9910864.1"/>
    </source>
</evidence>
<protein>
    <submittedName>
        <fullName evidence="1">Uncharacterized protein</fullName>
    </submittedName>
</protein>
<dbReference type="Proteomes" id="UP001163321">
    <property type="component" value="Chromosome 6"/>
</dbReference>
<comment type="caution">
    <text evidence="1">The sequence shown here is derived from an EMBL/GenBank/DDBJ whole genome shotgun (WGS) entry which is preliminary data.</text>
</comment>
<evidence type="ECO:0000313" key="2">
    <source>
        <dbReference type="Proteomes" id="UP001163321"/>
    </source>
</evidence>
<reference evidence="1 2" key="1">
    <citation type="journal article" date="2022" name="bioRxiv">
        <title>The genome of the oomycete Peronosclerospora sorghi, a cosmopolitan pathogen of maize and sorghum, is inflated with dispersed pseudogenes.</title>
        <authorList>
            <person name="Fletcher K."/>
            <person name="Martin F."/>
            <person name="Isakeit T."/>
            <person name="Cavanaugh K."/>
            <person name="Magill C."/>
            <person name="Michelmore R."/>
        </authorList>
    </citation>
    <scope>NUCLEOTIDE SEQUENCE [LARGE SCALE GENOMIC DNA]</scope>
    <source>
        <strain evidence="1">P6</strain>
    </source>
</reference>
<sequence length="175" mass="19295">MDKIDSIFWNAWKSDVGRDASARVSEKALDLCRRRLASLLGASAIPYIVSMSVICQSVCKVITKAPVRSGTHGNIAVWQSLRSIRSFCSSLLYLSADKQDYISGFATNPAKGHLLATSGDGRLSAYELRKNVLSRKSDELYNECYVVCSSDQEWPQNCVGLTRRCACDLQLGYVG</sequence>